<keyword evidence="1" id="KW-0812">Transmembrane</keyword>
<dbReference type="RefSeq" id="WP_182952649.1">
    <property type="nucleotide sequence ID" value="NZ_WNXC01000001.1"/>
</dbReference>
<proteinExistence type="predicted"/>
<accession>A0ABR6EQ51</accession>
<protein>
    <submittedName>
        <fullName evidence="2">Uncharacterized protein</fullName>
    </submittedName>
</protein>
<keyword evidence="1" id="KW-1133">Transmembrane helix</keyword>
<comment type="caution">
    <text evidence="2">The sequence shown here is derived from an EMBL/GenBank/DDBJ whole genome shotgun (WGS) entry which is preliminary data.</text>
</comment>
<sequence length="228" mass="26165">MTKTKRISKVKIWIKTRFIDGKYFFCNYFQEWIILFKALFKRFFCGFKKVDFILYFLFVILIVGGLGVFPSAIKYYKAVSSNMSLTGLKLVELEFAKSLSTYFITIIATSSADLILNKHPNELEARTLRMPAVSCLIIGAMSIFAIHSQILGNQTLNFAFYSTLFSFFIWWIANSMDIKYDKPSNNSEANFEPLGKEMFETIIPSKEEGNLDDLDGEYPDANGIKVIM</sequence>
<feature type="transmembrane region" description="Helical" evidence="1">
    <location>
        <begin position="156"/>
        <end position="173"/>
    </location>
</feature>
<organism evidence="2 3">
    <name type="scientific">Pedobacter gandavensis</name>
    <dbReference type="NCBI Taxonomy" id="2679963"/>
    <lineage>
        <taxon>Bacteria</taxon>
        <taxon>Pseudomonadati</taxon>
        <taxon>Bacteroidota</taxon>
        <taxon>Sphingobacteriia</taxon>
        <taxon>Sphingobacteriales</taxon>
        <taxon>Sphingobacteriaceae</taxon>
        <taxon>Pedobacter</taxon>
    </lineage>
</organism>
<dbReference type="Proteomes" id="UP000636110">
    <property type="component" value="Unassembled WGS sequence"/>
</dbReference>
<keyword evidence="3" id="KW-1185">Reference proteome</keyword>
<feature type="transmembrane region" description="Helical" evidence="1">
    <location>
        <begin position="95"/>
        <end position="116"/>
    </location>
</feature>
<evidence type="ECO:0000313" key="2">
    <source>
        <dbReference type="EMBL" id="MBB2147369.1"/>
    </source>
</evidence>
<gene>
    <name evidence="2" type="ORF">GM920_00455</name>
</gene>
<keyword evidence="1" id="KW-0472">Membrane</keyword>
<feature type="transmembrane region" description="Helical" evidence="1">
    <location>
        <begin position="52"/>
        <end position="75"/>
    </location>
</feature>
<name>A0ABR6EQ51_9SPHI</name>
<reference evidence="2 3" key="1">
    <citation type="submission" date="2019-11" db="EMBL/GenBank/DDBJ databases">
        <title>Description of Pedobacter sp. LMG 31462T.</title>
        <authorList>
            <person name="Carlier A."/>
            <person name="Qi S."/>
            <person name="Vandamme P."/>
        </authorList>
    </citation>
    <scope>NUCLEOTIDE SEQUENCE [LARGE SCALE GENOMIC DNA]</scope>
    <source>
        <strain evidence="2 3">LMG 31462</strain>
    </source>
</reference>
<evidence type="ECO:0000256" key="1">
    <source>
        <dbReference type="SAM" id="Phobius"/>
    </source>
</evidence>
<evidence type="ECO:0000313" key="3">
    <source>
        <dbReference type="Proteomes" id="UP000636110"/>
    </source>
</evidence>
<feature type="transmembrane region" description="Helical" evidence="1">
    <location>
        <begin position="128"/>
        <end position="150"/>
    </location>
</feature>
<dbReference type="EMBL" id="WNXC01000001">
    <property type="protein sequence ID" value="MBB2147369.1"/>
    <property type="molecule type" value="Genomic_DNA"/>
</dbReference>